<evidence type="ECO:0000313" key="4">
    <source>
        <dbReference type="EMBL" id="SIN84678.1"/>
    </source>
</evidence>
<keyword evidence="5" id="KW-1185">Reference proteome</keyword>
<evidence type="ECO:0000313" key="5">
    <source>
        <dbReference type="Proteomes" id="UP000185207"/>
    </source>
</evidence>
<proteinExistence type="predicted"/>
<accession>A0A1N6ENV0</accession>
<dbReference type="SUPFAM" id="SSF63825">
    <property type="entry name" value="YWTD domain"/>
    <property type="match status" value="1"/>
</dbReference>
<dbReference type="InterPro" id="IPR026444">
    <property type="entry name" value="Secre_tail"/>
</dbReference>
<protein>
    <submittedName>
        <fullName evidence="4">Por secretion system C-terminal sorting domain-containing protein</fullName>
    </submittedName>
</protein>
<evidence type="ECO:0000259" key="3">
    <source>
        <dbReference type="Pfam" id="PF18962"/>
    </source>
</evidence>
<evidence type="ECO:0000256" key="1">
    <source>
        <dbReference type="ARBA" id="ARBA00022729"/>
    </source>
</evidence>
<gene>
    <name evidence="4" type="ORF">SAMN05444409_0755</name>
</gene>
<dbReference type="Proteomes" id="UP000185207">
    <property type="component" value="Unassembled WGS sequence"/>
</dbReference>
<evidence type="ECO:0000256" key="2">
    <source>
        <dbReference type="SAM" id="SignalP"/>
    </source>
</evidence>
<dbReference type="OrthoDB" id="1489153at2"/>
<organism evidence="4 5">
    <name type="scientific">Epilithonimonas zeae</name>
    <dbReference type="NCBI Taxonomy" id="1416779"/>
    <lineage>
        <taxon>Bacteria</taxon>
        <taxon>Pseudomonadati</taxon>
        <taxon>Bacteroidota</taxon>
        <taxon>Flavobacteriia</taxon>
        <taxon>Flavobacteriales</taxon>
        <taxon>Weeksellaceae</taxon>
        <taxon>Chryseobacterium group</taxon>
        <taxon>Epilithonimonas</taxon>
    </lineage>
</organism>
<dbReference type="Pfam" id="PF18962">
    <property type="entry name" value="Por_Secre_tail"/>
    <property type="match status" value="1"/>
</dbReference>
<feature type="chain" id="PRO_5013042924" evidence="2">
    <location>
        <begin position="25"/>
        <end position="563"/>
    </location>
</feature>
<feature type="domain" description="Secretion system C-terminal sorting" evidence="3">
    <location>
        <begin position="493"/>
        <end position="560"/>
    </location>
</feature>
<dbReference type="STRING" id="1416779.SAMN05444409_0755"/>
<reference evidence="5" key="1">
    <citation type="submission" date="2016-11" db="EMBL/GenBank/DDBJ databases">
        <authorList>
            <person name="Varghese N."/>
            <person name="Submissions S."/>
        </authorList>
    </citation>
    <scope>NUCLEOTIDE SEQUENCE [LARGE SCALE GENOMIC DNA]</scope>
    <source>
        <strain evidence="5">DSM 27623</strain>
    </source>
</reference>
<feature type="signal peptide" evidence="2">
    <location>
        <begin position="1"/>
        <end position="24"/>
    </location>
</feature>
<sequence>MTNTKVMKTIIFFISVLFSLTFSAQSTYIPMPDGYGLYGGNGFVPKQSTPFYESGGYIYCYTKTLAGGYYTGKIAKVNVINNQVTILSGEIPNAETPTFIRMYNGKIYFKTSSYNLLYQIDPLTNSMINFSQTYLGNSQVLGDYAFINDKLYFTPNGVAQTYNFLTNTMTGLKYYDTPTHFYYLRISGIHINNSDIYLTGNYFDEGNSEKIFKVNDNTGLISLISTTNNVPSTGYYFRDLSRFVKLNNSLLKVSRINENGTIVNKIESINLTNNNVNTNYFTYQGDNNTTPLQPYIFNNMVYITDGDKVYMSDGSSTPVLTSIPAFSTTQTTSQVSPEYPVIAGAGQNPVYQANNKVIGQRNYTISSGSTPSTSELWISDGTVSGTRFFKNIKSYNQACSLITIFANNSFYYHEMSHYEGNYLYKTDATIGGTYPVYNFGNYVSIDSNFYSSGKYLYYSNSYENPGLYKLDLSQLSQLSVKDISNDNQLILSPNPAKSFITINGKKSMEAFDYNIMDLNGNIIKSGNARYNEKIDIERLETGNYFLIINPKDGQKTNLKLIKR</sequence>
<name>A0A1N6ENV0_9FLAO</name>
<dbReference type="EMBL" id="FSRK01000001">
    <property type="protein sequence ID" value="SIN84678.1"/>
    <property type="molecule type" value="Genomic_DNA"/>
</dbReference>
<keyword evidence="1 2" id="KW-0732">Signal</keyword>
<dbReference type="NCBIfam" id="TIGR04183">
    <property type="entry name" value="Por_Secre_tail"/>
    <property type="match status" value="1"/>
</dbReference>
<dbReference type="AlphaFoldDB" id="A0A1N6ENV0"/>